<dbReference type="AlphaFoldDB" id="A0A7I4XT02"/>
<accession>A0A7I4XT02</accession>
<dbReference type="WBParaSite" id="HCON_00007155-00001">
    <property type="protein sequence ID" value="HCON_00007155-00001"/>
    <property type="gene ID" value="HCON_00007155"/>
</dbReference>
<name>A0A7I4XT02_HAECO</name>
<organism evidence="1 2">
    <name type="scientific">Haemonchus contortus</name>
    <name type="common">Barber pole worm</name>
    <dbReference type="NCBI Taxonomy" id="6289"/>
    <lineage>
        <taxon>Eukaryota</taxon>
        <taxon>Metazoa</taxon>
        <taxon>Ecdysozoa</taxon>
        <taxon>Nematoda</taxon>
        <taxon>Chromadorea</taxon>
        <taxon>Rhabditida</taxon>
        <taxon>Rhabditina</taxon>
        <taxon>Rhabditomorpha</taxon>
        <taxon>Strongyloidea</taxon>
        <taxon>Trichostrongylidae</taxon>
        <taxon>Haemonchus</taxon>
    </lineage>
</organism>
<evidence type="ECO:0000313" key="1">
    <source>
        <dbReference type="Proteomes" id="UP000025227"/>
    </source>
</evidence>
<dbReference type="Proteomes" id="UP000025227">
    <property type="component" value="Unplaced"/>
</dbReference>
<reference evidence="2" key="1">
    <citation type="submission" date="2020-12" db="UniProtKB">
        <authorList>
            <consortium name="WormBaseParasite"/>
        </authorList>
    </citation>
    <scope>IDENTIFICATION</scope>
    <source>
        <strain evidence="2">MHco3</strain>
    </source>
</reference>
<proteinExistence type="predicted"/>
<keyword evidence="1" id="KW-1185">Reference proteome</keyword>
<sequence length="87" mass="10245">MIGHQLISCNPSPHFQVLFPLNLTCKTVPGFRVHRSKPRVAEWLRDDLQADWNACRRVAHLPVQTNALRCLWRRQENSCGRQERRDL</sequence>
<evidence type="ECO:0000313" key="2">
    <source>
        <dbReference type="WBParaSite" id="HCON_00007155-00001"/>
    </source>
</evidence>
<protein>
    <submittedName>
        <fullName evidence="2">Uncharacterized protein</fullName>
    </submittedName>
</protein>